<sequence length="695" mass="80013">MRVHASRHCCPYKLLSRNYKEKWSPLIEFLKERNIPVDKVEEDKIDCQVILLLSDDELTKYIPIYGDRIAVKDFCKNQGGTGSKSKKKKTLLQKIRKRLHPSSKRNLFKTKKDIDESSSDSDDNPSTSKNIGNDHAAKSERRIELGWLMKEGDRMKQVRGPTGGGTRHLIVDKDTLVSAIKETALKLYFPEGISPRGKIENFVVDIMDFKRQSANLDLSVENIYDRSKMRLLRFYLLTVPKERDNTEQEKNSTTRTKENEDQKSVSQLLRLENHENNSSHSSYNEHTSLNMCSDDEIQFGPVLADIDDIYDSTIPLNDIHTQSDSQPENSYIANDPGIITNSLGIIADGPGLINNEQLFLDPFHSVKIRVHRGNLMIEMMKIFSDPTIMYATFFDVSMILPTGKAEEGVGEGIFRDCLTEFWNEFMDNCCIGNSQKVPTIRHDFQEEQWLSIGRIIFKGWQIANYLPIGLSIIVMENAMYGKFKSDLMENFLCFITEEDKTLFSTALKDYESVENDELIEALENHSCRSAVTKESITRILLEIAHKEMVQECNFITDAWAKILSQLGQSLSYENLTEIYSKMEPSNRKVTKMLHFSDNLSNLEREVMNHLQRYVRELDKVLLKKFLRFCTGSDLILDGKDTITVEFVVLDGFGRRPIAHTCGRVLRIPRNYENFTIFRSEFNNILNTSVWVMDIV</sequence>
<reference evidence="4" key="1">
    <citation type="submission" date="2021-03" db="EMBL/GenBank/DDBJ databases">
        <authorList>
            <person name="Bekaert M."/>
        </authorList>
    </citation>
    <scope>NUCLEOTIDE SEQUENCE</scope>
</reference>
<dbReference type="InterPro" id="IPR035983">
    <property type="entry name" value="Hect_E3_ubiquitin_ligase"/>
</dbReference>
<dbReference type="Gene3D" id="3.30.2410.10">
    <property type="entry name" value="Hect, E3 ligase catalytic domain"/>
    <property type="match status" value="1"/>
</dbReference>
<comment type="caution">
    <text evidence="4">The sequence shown here is derived from an EMBL/GenBank/DDBJ whole genome shotgun (WGS) entry which is preliminary data.</text>
</comment>
<gene>
    <name evidence="4" type="ORF">MEDL_62915</name>
</gene>
<evidence type="ECO:0000259" key="3">
    <source>
        <dbReference type="Pfam" id="PF00632"/>
    </source>
</evidence>
<evidence type="ECO:0000256" key="2">
    <source>
        <dbReference type="SAM" id="MobiDB-lite"/>
    </source>
</evidence>
<feature type="compositionally biased region" description="Basic and acidic residues" evidence="2">
    <location>
        <begin position="243"/>
        <end position="263"/>
    </location>
</feature>
<evidence type="ECO:0000256" key="1">
    <source>
        <dbReference type="ARBA" id="ARBA00022786"/>
    </source>
</evidence>
<evidence type="ECO:0000313" key="5">
    <source>
        <dbReference type="Proteomes" id="UP000683360"/>
    </source>
</evidence>
<accession>A0A8S3V467</accession>
<feature type="region of interest" description="Disordered" evidence="2">
    <location>
        <begin position="106"/>
        <end position="137"/>
    </location>
</feature>
<dbReference type="InterPro" id="IPR000569">
    <property type="entry name" value="HECT_dom"/>
</dbReference>
<dbReference type="AlphaFoldDB" id="A0A8S3V467"/>
<feature type="region of interest" description="Disordered" evidence="2">
    <location>
        <begin position="243"/>
        <end position="265"/>
    </location>
</feature>
<dbReference type="Proteomes" id="UP000683360">
    <property type="component" value="Unassembled WGS sequence"/>
</dbReference>
<dbReference type="SUPFAM" id="SSF56204">
    <property type="entry name" value="Hect, E3 ligase catalytic domain"/>
    <property type="match status" value="1"/>
</dbReference>
<name>A0A8S3V467_MYTED</name>
<keyword evidence="1" id="KW-0833">Ubl conjugation pathway</keyword>
<dbReference type="Pfam" id="PF00632">
    <property type="entry name" value="HECT"/>
    <property type="match status" value="1"/>
</dbReference>
<dbReference type="OrthoDB" id="6073641at2759"/>
<organism evidence="4 5">
    <name type="scientific">Mytilus edulis</name>
    <name type="common">Blue mussel</name>
    <dbReference type="NCBI Taxonomy" id="6550"/>
    <lineage>
        <taxon>Eukaryota</taxon>
        <taxon>Metazoa</taxon>
        <taxon>Spiralia</taxon>
        <taxon>Lophotrochozoa</taxon>
        <taxon>Mollusca</taxon>
        <taxon>Bivalvia</taxon>
        <taxon>Autobranchia</taxon>
        <taxon>Pteriomorphia</taxon>
        <taxon>Mytilida</taxon>
        <taxon>Mytiloidea</taxon>
        <taxon>Mytilidae</taxon>
        <taxon>Mytilinae</taxon>
        <taxon>Mytilus</taxon>
    </lineage>
</organism>
<dbReference type="EMBL" id="CAJPWZ010003080">
    <property type="protein sequence ID" value="CAG2251228.1"/>
    <property type="molecule type" value="Genomic_DNA"/>
</dbReference>
<feature type="domain" description="HECT" evidence="3">
    <location>
        <begin position="503"/>
        <end position="680"/>
    </location>
</feature>
<proteinExistence type="predicted"/>
<dbReference type="GO" id="GO:0004842">
    <property type="term" value="F:ubiquitin-protein transferase activity"/>
    <property type="evidence" value="ECO:0007669"/>
    <property type="project" value="InterPro"/>
</dbReference>
<evidence type="ECO:0000313" key="4">
    <source>
        <dbReference type="EMBL" id="CAG2251228.1"/>
    </source>
</evidence>
<protein>
    <recommendedName>
        <fullName evidence="3">HECT domain-containing protein</fullName>
    </recommendedName>
</protein>
<keyword evidence="5" id="KW-1185">Reference proteome</keyword>